<evidence type="ECO:0000256" key="1">
    <source>
        <dbReference type="SAM" id="MobiDB-lite"/>
    </source>
</evidence>
<feature type="compositionally biased region" description="Basic and acidic residues" evidence="1">
    <location>
        <begin position="172"/>
        <end position="191"/>
    </location>
</feature>
<evidence type="ECO:0000313" key="3">
    <source>
        <dbReference type="Proteomes" id="UP000827892"/>
    </source>
</evidence>
<reference evidence="2 3" key="1">
    <citation type="submission" date="2022-05" db="EMBL/GenBank/DDBJ databases">
        <title>Chromosome-level reference genomes for two strains of Caenorhabditis briggsae: an improved platform for comparative genomics.</title>
        <authorList>
            <person name="Stevens L."/>
            <person name="Andersen E.C."/>
        </authorList>
    </citation>
    <scope>NUCLEOTIDE SEQUENCE [LARGE SCALE GENOMIC DNA]</scope>
    <source>
        <strain evidence="2">QX1410_ONT</strain>
        <tissue evidence="2">Whole-organism</tissue>
    </source>
</reference>
<evidence type="ECO:0000313" key="2">
    <source>
        <dbReference type="EMBL" id="ULT99315.1"/>
    </source>
</evidence>
<name>A0AAE9D9Z5_CAEBR</name>
<dbReference type="EMBL" id="CP090893">
    <property type="protein sequence ID" value="ULT99315.1"/>
    <property type="molecule type" value="Genomic_DNA"/>
</dbReference>
<proteinExistence type="predicted"/>
<feature type="region of interest" description="Disordered" evidence="1">
    <location>
        <begin position="152"/>
        <end position="191"/>
    </location>
</feature>
<feature type="compositionally biased region" description="Polar residues" evidence="1">
    <location>
        <begin position="152"/>
        <end position="162"/>
    </location>
</feature>
<sequence length="191" mass="21356">MDEQIIDDDPGFPSLATQKDVRMVLSALEQLNIKMDKLAEARAARRTKTIQTRLRTMPRAIPQTIAGQFPMKAKVCLNCAIPRLPFGCVECKEASSNVSMNLQTPTYEICVFCQYHHDADKCGNVTGIRWTTNGHQYSASNAEREDITVSYAPNHSSGSAITTKRRKQTSPKGRDQIDNEIRDNHSLDPGF</sequence>
<accession>A0AAE9D9Z5</accession>
<organism evidence="2 3">
    <name type="scientific">Caenorhabditis briggsae</name>
    <dbReference type="NCBI Taxonomy" id="6238"/>
    <lineage>
        <taxon>Eukaryota</taxon>
        <taxon>Metazoa</taxon>
        <taxon>Ecdysozoa</taxon>
        <taxon>Nematoda</taxon>
        <taxon>Chromadorea</taxon>
        <taxon>Rhabditida</taxon>
        <taxon>Rhabditina</taxon>
        <taxon>Rhabditomorpha</taxon>
        <taxon>Rhabditoidea</taxon>
        <taxon>Rhabditidae</taxon>
        <taxon>Peloderinae</taxon>
        <taxon>Caenorhabditis</taxon>
    </lineage>
</organism>
<dbReference type="Proteomes" id="UP000827892">
    <property type="component" value="Chromosome III"/>
</dbReference>
<protein>
    <submittedName>
        <fullName evidence="2">Uncharacterized protein</fullName>
    </submittedName>
</protein>
<dbReference type="AlphaFoldDB" id="A0AAE9D9Z5"/>
<gene>
    <name evidence="2" type="ORF">L3Y34_000573</name>
</gene>